<keyword evidence="1" id="KW-0378">Hydrolase</keyword>
<dbReference type="InterPro" id="IPR016130">
    <property type="entry name" value="Tyr_Pase_AS"/>
</dbReference>
<dbReference type="Proteomes" id="UP000705379">
    <property type="component" value="Unassembled WGS sequence"/>
</dbReference>
<feature type="domain" description="Tyrosine specific protein phosphatases" evidence="2">
    <location>
        <begin position="106"/>
        <end position="171"/>
    </location>
</feature>
<comment type="caution">
    <text evidence="3">The sequence shown here is derived from an EMBL/GenBank/DDBJ whole genome shotgun (WGS) entry which is preliminary data.</text>
</comment>
<dbReference type="InterPro" id="IPR057023">
    <property type="entry name" value="PTP-SAK"/>
</dbReference>
<dbReference type="Gene3D" id="3.90.190.10">
    <property type="entry name" value="Protein tyrosine phosphatase superfamily"/>
    <property type="match status" value="1"/>
</dbReference>
<reference evidence="3" key="2">
    <citation type="journal article" date="2021" name="Microorganisms">
        <title>Bacterial Dimethylsulfoniopropionate Biosynthesis in the East China Sea.</title>
        <authorList>
            <person name="Liu J."/>
            <person name="Zhang Y."/>
            <person name="Liu J."/>
            <person name="Zhong H."/>
            <person name="Williams B.T."/>
            <person name="Zheng Y."/>
            <person name="Curson A.R.J."/>
            <person name="Sun C."/>
            <person name="Sun H."/>
            <person name="Song D."/>
            <person name="Wagner Mackenzie B."/>
            <person name="Bermejo Martinez A."/>
            <person name="Todd J.D."/>
            <person name="Zhang X.H."/>
        </authorList>
    </citation>
    <scope>NUCLEOTIDE SEQUENCE</scope>
    <source>
        <strain evidence="3">AESS21</strain>
    </source>
</reference>
<name>A0A944CCX6_9HYPH</name>
<dbReference type="InterPro" id="IPR050561">
    <property type="entry name" value="PTP"/>
</dbReference>
<protein>
    <recommendedName>
        <fullName evidence="2">Tyrosine specific protein phosphatases domain-containing protein</fullName>
    </recommendedName>
</protein>
<organism evidence="3 4">
    <name type="scientific">Roseibium polysiphoniae</name>
    <dbReference type="NCBI Taxonomy" id="2571221"/>
    <lineage>
        <taxon>Bacteria</taxon>
        <taxon>Pseudomonadati</taxon>
        <taxon>Pseudomonadota</taxon>
        <taxon>Alphaproteobacteria</taxon>
        <taxon>Hyphomicrobiales</taxon>
        <taxon>Stappiaceae</taxon>
        <taxon>Roseibium</taxon>
    </lineage>
</organism>
<accession>A0A944CCX6</accession>
<dbReference type="EMBL" id="QTKU01000002">
    <property type="protein sequence ID" value="MBS8260638.1"/>
    <property type="molecule type" value="Genomic_DNA"/>
</dbReference>
<proteinExistence type="predicted"/>
<dbReference type="RefSeq" id="WP_213216138.1">
    <property type="nucleotide sequence ID" value="NZ_QTKU01000002.1"/>
</dbReference>
<evidence type="ECO:0000259" key="2">
    <source>
        <dbReference type="PROSITE" id="PS50056"/>
    </source>
</evidence>
<dbReference type="SUPFAM" id="SSF52799">
    <property type="entry name" value="(Phosphotyrosine protein) phosphatases II"/>
    <property type="match status" value="1"/>
</dbReference>
<dbReference type="PROSITE" id="PS50056">
    <property type="entry name" value="TYR_PHOSPHATASE_2"/>
    <property type="match status" value="1"/>
</dbReference>
<dbReference type="InterPro" id="IPR000387">
    <property type="entry name" value="Tyr_Pase_dom"/>
</dbReference>
<dbReference type="PROSITE" id="PS00383">
    <property type="entry name" value="TYR_PHOSPHATASE_1"/>
    <property type="match status" value="1"/>
</dbReference>
<reference evidence="3" key="1">
    <citation type="submission" date="2018-08" db="EMBL/GenBank/DDBJ databases">
        <authorList>
            <person name="Jin W."/>
            <person name="Wang H."/>
            <person name="Yang Y."/>
            <person name="Li M."/>
            <person name="Liu J."/>
        </authorList>
    </citation>
    <scope>NUCLEOTIDE SEQUENCE</scope>
    <source>
        <strain evidence="3">AESS21</strain>
    </source>
</reference>
<evidence type="ECO:0000313" key="4">
    <source>
        <dbReference type="Proteomes" id="UP000705379"/>
    </source>
</evidence>
<dbReference type="InterPro" id="IPR029021">
    <property type="entry name" value="Prot-tyrosine_phosphatase-like"/>
</dbReference>
<sequence>MSSAFSAPKFSLVQLENTDLKMCLLSCPGIRFASGKPTSNTAILEEDVQRLAKFDVKLVVSCISEPELLLGTPAYAEAFQRAGIEWHLVPIPDMSPPSVANDVTLAATFQSAKSVLADDSSTIAFHCLAGLGRTGTVAARFAMTYGLSAHDAIQFIRTHHDRKAIETKEQEAYLLDH</sequence>
<evidence type="ECO:0000313" key="3">
    <source>
        <dbReference type="EMBL" id="MBS8260638.1"/>
    </source>
</evidence>
<gene>
    <name evidence="3" type="ORF">DYI23_10445</name>
</gene>
<dbReference type="PANTHER" id="PTHR23339">
    <property type="entry name" value="TYROSINE SPECIFIC PROTEIN PHOSPHATASE AND DUAL SPECIFICITY PROTEIN PHOSPHATASE"/>
    <property type="match status" value="1"/>
</dbReference>
<dbReference type="AlphaFoldDB" id="A0A944CCX6"/>
<dbReference type="FunFam" id="3.90.190.10:FF:000157">
    <property type="entry name" value="Protein-tyrosine phosphatase"/>
    <property type="match status" value="1"/>
</dbReference>
<dbReference type="GO" id="GO:0016791">
    <property type="term" value="F:phosphatase activity"/>
    <property type="evidence" value="ECO:0007669"/>
    <property type="project" value="UniProtKB-ARBA"/>
</dbReference>
<evidence type="ECO:0000256" key="1">
    <source>
        <dbReference type="ARBA" id="ARBA00022801"/>
    </source>
</evidence>
<dbReference type="Pfam" id="PF22784">
    <property type="entry name" value="PTP-SAK"/>
    <property type="match status" value="1"/>
</dbReference>